<evidence type="ECO:0000256" key="1">
    <source>
        <dbReference type="ARBA" id="ARBA00007673"/>
    </source>
</evidence>
<keyword evidence="2 3" id="KW-0413">Isomerase</keyword>
<dbReference type="OrthoDB" id="10267539at2759"/>
<dbReference type="EMBL" id="CP134184">
    <property type="protein sequence ID" value="WPA97292.1"/>
    <property type="molecule type" value="Genomic_DNA"/>
</dbReference>
<evidence type="ECO:0000313" key="4">
    <source>
        <dbReference type="EMBL" id="WPA97292.1"/>
    </source>
</evidence>
<keyword evidence="6" id="KW-1185">Reference proteome</keyword>
<dbReference type="Pfam" id="PF04303">
    <property type="entry name" value="PrpF"/>
    <property type="match status" value="1"/>
</dbReference>
<dbReference type="AlphaFoldDB" id="A0A2G5ICY9"/>
<dbReference type="Proteomes" id="UP000230605">
    <property type="component" value="Chromosome 1"/>
</dbReference>
<protein>
    <submittedName>
        <fullName evidence="3">Putative isomerase</fullName>
    </submittedName>
</protein>
<sequence>MAIDAPTPPLQRPRKHRQTIPAVWMRAGTSKGLFLHQRDLPAKREQWAPVILAAMGSQDGDPKQLNGVAGATSTTSKVAVIEPSSRPDIDVEYTFVQVSIGSPKLDFTGNCGNIASGVGPFAVDEGLVGVQPGQKRIDVRILNTNTGRTIVESLDLDEDGHFLEDGEYRLAGTKSSGSPIGVSFEKPAGAMTGKLLPTGKPVDILEVPGTITRPSCEVQASLVDAANPFVLVDAASVPDYVSSAAISSDYYLDFLEAVRCHGAVRMGLAPDVETAGQTRGTPKVALLSMPKVPEGAFDELPDVQVTALSMGKVHGSLQLTGAVCLATAICTEGTIANKIALQAEQWRIAQSGPGLPRHDSFTTLPEQSRKVLIKHPGGTIGADVLRSDEEVRSVKLLRTARRLFEGKVCFLS</sequence>
<evidence type="ECO:0000313" key="5">
    <source>
        <dbReference type="Proteomes" id="UP000230605"/>
    </source>
</evidence>
<evidence type="ECO:0000256" key="2">
    <source>
        <dbReference type="ARBA" id="ARBA00023235"/>
    </source>
</evidence>
<dbReference type="Proteomes" id="UP001302367">
    <property type="component" value="Chromosome 1"/>
</dbReference>
<reference evidence="3 5" key="1">
    <citation type="submission" date="2015-10" db="EMBL/GenBank/DDBJ databases">
        <title>The cercosporin biosynthetic gene cluster was horizontally transferred to several fungal lineages and shown to be expanded in Cercospora beticola based on microsynteny with recipient genomes.</title>
        <authorList>
            <person name="De Jonge R."/>
            <person name="Ebert M.K."/>
            <person name="Suttle J.C."/>
            <person name="Jurick Ii W.M."/>
            <person name="Secor G.A."/>
            <person name="Thomma B.P."/>
            <person name="Van De Peer Y."/>
            <person name="Bolton M.D."/>
        </authorList>
    </citation>
    <scope>NUCLEOTIDE SEQUENCE [LARGE SCALE GENOMIC DNA]</scope>
    <source>
        <strain evidence="3 5">09-40</strain>
    </source>
</reference>
<proteinExistence type="inferred from homology"/>
<organism evidence="3 5">
    <name type="scientific">Cercospora beticola</name>
    <name type="common">Sugarbeet leaf spot fungus</name>
    <dbReference type="NCBI Taxonomy" id="122368"/>
    <lineage>
        <taxon>Eukaryota</taxon>
        <taxon>Fungi</taxon>
        <taxon>Dikarya</taxon>
        <taxon>Ascomycota</taxon>
        <taxon>Pezizomycotina</taxon>
        <taxon>Dothideomycetes</taxon>
        <taxon>Dothideomycetidae</taxon>
        <taxon>Mycosphaerellales</taxon>
        <taxon>Mycosphaerellaceae</taxon>
        <taxon>Cercospora</taxon>
    </lineage>
</organism>
<dbReference type="InterPro" id="IPR007400">
    <property type="entry name" value="PrpF-like"/>
</dbReference>
<dbReference type="PANTHER" id="PTHR43709:SF2">
    <property type="entry name" value="DUF453 DOMAIN PROTEIN (AFU_ORTHOLOGUE AFUA_6G00360)"/>
    <property type="match status" value="1"/>
</dbReference>
<name>A0A2G5ICY9_CERBT</name>
<evidence type="ECO:0000313" key="3">
    <source>
        <dbReference type="EMBL" id="PIB02562.1"/>
    </source>
</evidence>
<comment type="similarity">
    <text evidence="1">Belongs to the PrpF family.</text>
</comment>
<reference evidence="4 6" key="2">
    <citation type="submission" date="2023-09" db="EMBL/GenBank/DDBJ databases">
        <title>Complete-Gapless Cercospora beticola genome.</title>
        <authorList>
            <person name="Wyatt N.A."/>
            <person name="Spanner R.E."/>
            <person name="Bolton M.D."/>
        </authorList>
    </citation>
    <scope>NUCLEOTIDE SEQUENCE [LARGE SCALE GENOMIC DNA]</scope>
    <source>
        <strain evidence="4">Cb09-40</strain>
    </source>
</reference>
<dbReference type="Gene3D" id="3.10.310.10">
    <property type="entry name" value="Diaminopimelate Epimerase, Chain A, domain 1"/>
    <property type="match status" value="2"/>
</dbReference>
<accession>A0A2G5ICY9</accession>
<dbReference type="SUPFAM" id="SSF54506">
    <property type="entry name" value="Diaminopimelate epimerase-like"/>
    <property type="match status" value="2"/>
</dbReference>
<dbReference type="PANTHER" id="PTHR43709">
    <property type="entry name" value="ACONITATE ISOMERASE-RELATED"/>
    <property type="match status" value="1"/>
</dbReference>
<evidence type="ECO:0000313" key="6">
    <source>
        <dbReference type="Proteomes" id="UP001302367"/>
    </source>
</evidence>
<dbReference type="EMBL" id="LKMD01000100">
    <property type="protein sequence ID" value="PIB02562.1"/>
    <property type="molecule type" value="Genomic_DNA"/>
</dbReference>
<dbReference type="GO" id="GO:0016853">
    <property type="term" value="F:isomerase activity"/>
    <property type="evidence" value="ECO:0007669"/>
    <property type="project" value="UniProtKB-KW"/>
</dbReference>
<gene>
    <name evidence="3" type="ORF">CB0940_01838</name>
    <name evidence="4" type="ORF">RHO25_001901</name>
</gene>